<dbReference type="EMBL" id="BATJ01000008">
    <property type="protein sequence ID" value="GAD67510.1"/>
    <property type="molecule type" value="Genomic_DNA"/>
</dbReference>
<dbReference type="InterPro" id="IPR051916">
    <property type="entry name" value="GPI-anchor_lipid_remodeler"/>
</dbReference>
<proteinExistence type="predicted"/>
<evidence type="ECO:0000313" key="3">
    <source>
        <dbReference type="Proteomes" id="UP000016570"/>
    </source>
</evidence>
<dbReference type="InterPro" id="IPR005135">
    <property type="entry name" value="Endo/exonuclease/phosphatase"/>
</dbReference>
<dbReference type="RefSeq" id="WP_021705481.1">
    <property type="nucleotide sequence ID" value="NZ_BATJ01000008.1"/>
</dbReference>
<feature type="domain" description="Endonuclease/exonuclease/phosphatase" evidence="1">
    <location>
        <begin position="7"/>
        <end position="307"/>
    </location>
</feature>
<name>U3A1E2_VIBPR</name>
<comment type="caution">
    <text evidence="2">The sequence shown here is derived from an EMBL/GenBank/DDBJ whole genome shotgun (WGS) entry which is preliminary data.</text>
</comment>
<dbReference type="InterPro" id="IPR036691">
    <property type="entry name" value="Endo/exonu/phosph_ase_sf"/>
</dbReference>
<organism evidence="2 3">
    <name type="scientific">Vibrio proteolyticus NBRC 13287</name>
    <dbReference type="NCBI Taxonomy" id="1219065"/>
    <lineage>
        <taxon>Bacteria</taxon>
        <taxon>Pseudomonadati</taxon>
        <taxon>Pseudomonadota</taxon>
        <taxon>Gammaproteobacteria</taxon>
        <taxon>Vibrionales</taxon>
        <taxon>Vibrionaceae</taxon>
        <taxon>Vibrio</taxon>
    </lineage>
</organism>
<dbReference type="Proteomes" id="UP000016570">
    <property type="component" value="Unassembled WGS sequence"/>
</dbReference>
<dbReference type="eggNOG" id="COG5239">
    <property type="taxonomic scope" value="Bacteria"/>
</dbReference>
<dbReference type="STRING" id="1219065.VPR01S_08_00920"/>
<keyword evidence="3" id="KW-1185">Reference proteome</keyword>
<protein>
    <recommendedName>
        <fullName evidence="1">Endonuclease/exonuclease/phosphatase domain-containing protein</fullName>
    </recommendedName>
</protein>
<sequence length="350" mass="39761">MFIRCGTFNLYQFAAPPFSWYEKENFYTADEWQAKKAWIISRLKEMDCDVIGFQEVFSIDELKALVNAAGYAYFDVVEQPEHDLHDTLIFTSPVVAVAARFPLSSVQAVRFSQQSEEQLPVEADFKYSRTPVRAEVELPGFGNILVYVSHLKSKRAIELQPDYDDADPWKKKVLATMQARSAGHVAALLQRGAEAYDLYMAVSTQIEAQPDKPILVLGDMNDDPDSIPVEALSNRAWLFEVDGVKYQNLPMEAKVSAYQYKLYDAFNLAPNQDGLKRTPTHYYRGEGNTLDYIFVSNALNEQNNRAVGKVVYFVVYDEHLHSDGVGNKKQSDHAQPVVRIQLNTNHELNL</sequence>
<dbReference type="GO" id="GO:0006506">
    <property type="term" value="P:GPI anchor biosynthetic process"/>
    <property type="evidence" value="ECO:0007669"/>
    <property type="project" value="TreeGrafter"/>
</dbReference>
<dbReference type="GO" id="GO:0003824">
    <property type="term" value="F:catalytic activity"/>
    <property type="evidence" value="ECO:0007669"/>
    <property type="project" value="InterPro"/>
</dbReference>
<reference evidence="2 3" key="1">
    <citation type="submission" date="2013-09" db="EMBL/GenBank/DDBJ databases">
        <title>Whole genome shotgun sequence of Vibrio proteolyticus NBRC 13287.</title>
        <authorList>
            <person name="Isaki S."/>
            <person name="Hosoyama A."/>
            <person name="Numata M."/>
            <person name="Hashimoto M."/>
            <person name="Hosoyama Y."/>
            <person name="Tsuchikane K."/>
            <person name="Noguchi M."/>
            <person name="Hirakata S."/>
            <person name="Ichikawa N."/>
            <person name="Ohji S."/>
            <person name="Yamazoe A."/>
            <person name="Fujita N."/>
        </authorList>
    </citation>
    <scope>NUCLEOTIDE SEQUENCE [LARGE SCALE GENOMIC DNA]</scope>
    <source>
        <strain evidence="2 3">NBRC 13287</strain>
    </source>
</reference>
<dbReference type="SUPFAM" id="SSF56219">
    <property type="entry name" value="DNase I-like"/>
    <property type="match status" value="1"/>
</dbReference>
<dbReference type="PANTHER" id="PTHR14859">
    <property type="entry name" value="CALCOFLUOR WHITE HYPERSENSITIVE PROTEIN PRECURSOR"/>
    <property type="match status" value="1"/>
</dbReference>
<evidence type="ECO:0000259" key="1">
    <source>
        <dbReference type="Pfam" id="PF03372"/>
    </source>
</evidence>
<dbReference type="Pfam" id="PF03372">
    <property type="entry name" value="Exo_endo_phos"/>
    <property type="match status" value="1"/>
</dbReference>
<gene>
    <name evidence="2" type="ORF">VPR01S_08_00920</name>
</gene>
<dbReference type="PANTHER" id="PTHR14859:SF15">
    <property type="entry name" value="ENDONUCLEASE_EXONUCLEASE_PHOSPHATASE DOMAIN-CONTAINING PROTEIN"/>
    <property type="match status" value="1"/>
</dbReference>
<dbReference type="GO" id="GO:0016020">
    <property type="term" value="C:membrane"/>
    <property type="evidence" value="ECO:0007669"/>
    <property type="project" value="GOC"/>
</dbReference>
<evidence type="ECO:0000313" key="2">
    <source>
        <dbReference type="EMBL" id="GAD67510.1"/>
    </source>
</evidence>
<dbReference type="AlphaFoldDB" id="U3A1E2"/>
<dbReference type="Gene3D" id="3.60.10.10">
    <property type="entry name" value="Endonuclease/exonuclease/phosphatase"/>
    <property type="match status" value="1"/>
</dbReference>
<accession>U3A1E2</accession>